<dbReference type="CDD" id="cd09487">
    <property type="entry name" value="SAM_superfamily"/>
    <property type="match status" value="1"/>
</dbReference>
<dbReference type="Proteomes" id="UP000734854">
    <property type="component" value="Unassembled WGS sequence"/>
</dbReference>
<dbReference type="PANTHER" id="PTHR33915:SF1">
    <property type="entry name" value="OS04G0644100 PROTEIN"/>
    <property type="match status" value="1"/>
</dbReference>
<name>A0A8J5CCK6_ZINOF</name>
<sequence length="162" mass="18825">MDWYWWLSKSTLDPLLVYDYSLLFTANELEEDDIKHFNHEFLQSMGVSIAKHRLEILKVANKSDSKTKYSLFAAINRTKIYITEHVQSLLKRDDSRVPVVPRNPSMLKRNKKVQGTAPVVSLSPTPIRVPRSPSPTVCRHKKSEKCDEDIRWGFMPQDLKPN</sequence>
<evidence type="ECO:0000256" key="1">
    <source>
        <dbReference type="SAM" id="MobiDB-lite"/>
    </source>
</evidence>
<evidence type="ECO:0000259" key="2">
    <source>
        <dbReference type="Pfam" id="PF07647"/>
    </source>
</evidence>
<proteinExistence type="predicted"/>
<dbReference type="PANTHER" id="PTHR33915">
    <property type="entry name" value="OSJNBA0033G05.11 PROTEIN"/>
    <property type="match status" value="1"/>
</dbReference>
<dbReference type="InterPro" id="IPR001660">
    <property type="entry name" value="SAM"/>
</dbReference>
<accession>A0A8J5CCK6</accession>
<reference evidence="3 4" key="1">
    <citation type="submission" date="2020-08" db="EMBL/GenBank/DDBJ databases">
        <title>Plant Genome Project.</title>
        <authorList>
            <person name="Zhang R.-G."/>
        </authorList>
    </citation>
    <scope>NUCLEOTIDE SEQUENCE [LARGE SCALE GENOMIC DNA]</scope>
    <source>
        <tissue evidence="3">Rhizome</tissue>
    </source>
</reference>
<keyword evidence="4" id="KW-1185">Reference proteome</keyword>
<dbReference type="Pfam" id="PF07647">
    <property type="entry name" value="SAM_2"/>
    <property type="match status" value="1"/>
</dbReference>
<organism evidence="3 4">
    <name type="scientific">Zingiber officinale</name>
    <name type="common">Ginger</name>
    <name type="synonym">Amomum zingiber</name>
    <dbReference type="NCBI Taxonomy" id="94328"/>
    <lineage>
        <taxon>Eukaryota</taxon>
        <taxon>Viridiplantae</taxon>
        <taxon>Streptophyta</taxon>
        <taxon>Embryophyta</taxon>
        <taxon>Tracheophyta</taxon>
        <taxon>Spermatophyta</taxon>
        <taxon>Magnoliopsida</taxon>
        <taxon>Liliopsida</taxon>
        <taxon>Zingiberales</taxon>
        <taxon>Zingiberaceae</taxon>
        <taxon>Zingiber</taxon>
    </lineage>
</organism>
<dbReference type="EMBL" id="JACMSC010000021">
    <property type="protein sequence ID" value="KAG6471124.1"/>
    <property type="molecule type" value="Genomic_DNA"/>
</dbReference>
<protein>
    <recommendedName>
        <fullName evidence="2">SAM domain-containing protein</fullName>
    </recommendedName>
</protein>
<dbReference type="OrthoDB" id="1887912at2759"/>
<feature type="domain" description="SAM" evidence="2">
    <location>
        <begin position="20"/>
        <end position="60"/>
    </location>
</feature>
<evidence type="ECO:0000313" key="4">
    <source>
        <dbReference type="Proteomes" id="UP000734854"/>
    </source>
</evidence>
<feature type="region of interest" description="Disordered" evidence="1">
    <location>
        <begin position="110"/>
        <end position="142"/>
    </location>
</feature>
<comment type="caution">
    <text evidence="3">The sequence shown here is derived from an EMBL/GenBank/DDBJ whole genome shotgun (WGS) entry which is preliminary data.</text>
</comment>
<dbReference type="AlphaFoldDB" id="A0A8J5CCK6"/>
<evidence type="ECO:0000313" key="3">
    <source>
        <dbReference type="EMBL" id="KAG6471124.1"/>
    </source>
</evidence>
<gene>
    <name evidence="3" type="ORF">ZIOFF_072221</name>
</gene>